<reference evidence="2 3" key="1">
    <citation type="journal article" date="2015" name="Proc. Natl. Acad. Sci. U.S.A.">
        <title>The resurrection genome of Boea hygrometrica: A blueprint for survival of dehydration.</title>
        <authorList>
            <person name="Xiao L."/>
            <person name="Yang G."/>
            <person name="Zhang L."/>
            <person name="Yang X."/>
            <person name="Zhao S."/>
            <person name="Ji Z."/>
            <person name="Zhou Q."/>
            <person name="Hu M."/>
            <person name="Wang Y."/>
            <person name="Chen M."/>
            <person name="Xu Y."/>
            <person name="Jin H."/>
            <person name="Xiao X."/>
            <person name="Hu G."/>
            <person name="Bao F."/>
            <person name="Hu Y."/>
            <person name="Wan P."/>
            <person name="Li L."/>
            <person name="Deng X."/>
            <person name="Kuang T."/>
            <person name="Xiang C."/>
            <person name="Zhu J.K."/>
            <person name="Oliver M.J."/>
            <person name="He Y."/>
        </authorList>
    </citation>
    <scope>NUCLEOTIDE SEQUENCE [LARGE SCALE GENOMIC DNA]</scope>
    <source>
        <strain evidence="3">cv. XS01</strain>
    </source>
</reference>
<protein>
    <submittedName>
        <fullName evidence="2">Uncharacterized protein</fullName>
    </submittedName>
</protein>
<evidence type="ECO:0000313" key="2">
    <source>
        <dbReference type="EMBL" id="KZV54262.1"/>
    </source>
</evidence>
<feature type="region of interest" description="Disordered" evidence="1">
    <location>
        <begin position="1"/>
        <end position="28"/>
    </location>
</feature>
<keyword evidence="3" id="KW-1185">Reference proteome</keyword>
<proteinExistence type="predicted"/>
<organism evidence="2 3">
    <name type="scientific">Dorcoceras hygrometricum</name>
    <dbReference type="NCBI Taxonomy" id="472368"/>
    <lineage>
        <taxon>Eukaryota</taxon>
        <taxon>Viridiplantae</taxon>
        <taxon>Streptophyta</taxon>
        <taxon>Embryophyta</taxon>
        <taxon>Tracheophyta</taxon>
        <taxon>Spermatophyta</taxon>
        <taxon>Magnoliopsida</taxon>
        <taxon>eudicotyledons</taxon>
        <taxon>Gunneridae</taxon>
        <taxon>Pentapetalae</taxon>
        <taxon>asterids</taxon>
        <taxon>lamiids</taxon>
        <taxon>Lamiales</taxon>
        <taxon>Gesneriaceae</taxon>
        <taxon>Didymocarpoideae</taxon>
        <taxon>Trichosporeae</taxon>
        <taxon>Loxocarpinae</taxon>
        <taxon>Dorcoceras</taxon>
    </lineage>
</organism>
<sequence>MSASGESSTTMHRLLHASRSHPIPPPDDPNCLLQLLTIPTADCFSTSLLQRLSTPTAVSFSTADLHQQLIHQQLNIPTADYSNI</sequence>
<evidence type="ECO:0000256" key="1">
    <source>
        <dbReference type="SAM" id="MobiDB-lite"/>
    </source>
</evidence>
<evidence type="ECO:0000313" key="3">
    <source>
        <dbReference type="Proteomes" id="UP000250235"/>
    </source>
</evidence>
<dbReference type="EMBL" id="KQ989556">
    <property type="protein sequence ID" value="KZV54262.1"/>
    <property type="molecule type" value="Genomic_DNA"/>
</dbReference>
<feature type="compositionally biased region" description="Polar residues" evidence="1">
    <location>
        <begin position="1"/>
        <end position="11"/>
    </location>
</feature>
<gene>
    <name evidence="2" type="ORF">F511_22371</name>
</gene>
<accession>A0A2Z7D3T3</accession>
<dbReference type="Proteomes" id="UP000250235">
    <property type="component" value="Unassembled WGS sequence"/>
</dbReference>
<name>A0A2Z7D3T3_9LAMI</name>
<dbReference type="AlphaFoldDB" id="A0A2Z7D3T3"/>